<dbReference type="RefSeq" id="WP_372502816.1">
    <property type="nucleotide sequence ID" value="NZ_JAMZDZ010000001.1"/>
</dbReference>
<dbReference type="PANTHER" id="PTHR11441">
    <property type="entry name" value="THYMIDINE KINASE"/>
    <property type="match status" value="1"/>
</dbReference>
<dbReference type="PIRSF" id="PIRSF035805">
    <property type="entry name" value="TK_cell"/>
    <property type="match status" value="1"/>
</dbReference>
<keyword evidence="10" id="KW-0456">Lyase</keyword>
<dbReference type="Proteomes" id="UP001595816">
    <property type="component" value="Unassembled WGS sequence"/>
</dbReference>
<evidence type="ECO:0000256" key="5">
    <source>
        <dbReference type="ARBA" id="ARBA00022741"/>
    </source>
</evidence>
<evidence type="ECO:0000313" key="11">
    <source>
        <dbReference type="Proteomes" id="UP001595816"/>
    </source>
</evidence>
<evidence type="ECO:0000256" key="3">
    <source>
        <dbReference type="ARBA" id="ARBA00022634"/>
    </source>
</evidence>
<dbReference type="NCBIfam" id="NF003297">
    <property type="entry name" value="PRK04296.1-2"/>
    <property type="match status" value="1"/>
</dbReference>
<dbReference type="Pfam" id="PF00265">
    <property type="entry name" value="TK"/>
    <property type="match status" value="1"/>
</dbReference>
<dbReference type="InterPro" id="IPR001267">
    <property type="entry name" value="Thymidine_kinase"/>
</dbReference>
<name>A0ABV8LRS0_9ACTN</name>
<evidence type="ECO:0000256" key="9">
    <source>
        <dbReference type="RuleBase" id="RU004165"/>
    </source>
</evidence>
<evidence type="ECO:0000256" key="2">
    <source>
        <dbReference type="ARBA" id="ARBA00012118"/>
    </source>
</evidence>
<keyword evidence="11" id="KW-1185">Reference proteome</keyword>
<keyword evidence="3 8" id="KW-0237">DNA synthesis</keyword>
<dbReference type="PANTHER" id="PTHR11441:SF0">
    <property type="entry name" value="THYMIDINE KINASE, CYTOSOLIC"/>
    <property type="match status" value="1"/>
</dbReference>
<evidence type="ECO:0000256" key="8">
    <source>
        <dbReference type="RuleBase" id="RU000544"/>
    </source>
</evidence>
<dbReference type="GO" id="GO:0004797">
    <property type="term" value="F:thymidine kinase activity"/>
    <property type="evidence" value="ECO:0007669"/>
    <property type="project" value="UniProtKB-EC"/>
</dbReference>
<evidence type="ECO:0000256" key="7">
    <source>
        <dbReference type="ARBA" id="ARBA00022840"/>
    </source>
</evidence>
<organism evidence="10 11">
    <name type="scientific">Hamadaea flava</name>
    <dbReference type="NCBI Taxonomy" id="1742688"/>
    <lineage>
        <taxon>Bacteria</taxon>
        <taxon>Bacillati</taxon>
        <taxon>Actinomycetota</taxon>
        <taxon>Actinomycetes</taxon>
        <taxon>Micromonosporales</taxon>
        <taxon>Micromonosporaceae</taxon>
        <taxon>Hamadaea</taxon>
    </lineage>
</organism>
<gene>
    <name evidence="10" type="ORF">ACFOZ4_24010</name>
</gene>
<evidence type="ECO:0000256" key="6">
    <source>
        <dbReference type="ARBA" id="ARBA00022777"/>
    </source>
</evidence>
<keyword evidence="4 8" id="KW-0808">Transferase</keyword>
<evidence type="ECO:0000256" key="4">
    <source>
        <dbReference type="ARBA" id="ARBA00022679"/>
    </source>
</evidence>
<protein>
    <recommendedName>
        <fullName evidence="2 8">Thymidine kinase</fullName>
        <ecNumber evidence="2 8">2.7.1.21</ecNumber>
    </recommendedName>
</protein>
<dbReference type="SUPFAM" id="SSF52540">
    <property type="entry name" value="P-loop containing nucleoside triphosphate hydrolases"/>
    <property type="match status" value="1"/>
</dbReference>
<comment type="catalytic activity">
    <reaction evidence="8">
        <text>thymidine + ATP = dTMP + ADP + H(+)</text>
        <dbReference type="Rhea" id="RHEA:19129"/>
        <dbReference type="ChEBI" id="CHEBI:15378"/>
        <dbReference type="ChEBI" id="CHEBI:17748"/>
        <dbReference type="ChEBI" id="CHEBI:30616"/>
        <dbReference type="ChEBI" id="CHEBI:63528"/>
        <dbReference type="ChEBI" id="CHEBI:456216"/>
        <dbReference type="EC" id="2.7.1.21"/>
    </reaction>
</comment>
<dbReference type="Gene3D" id="3.40.50.300">
    <property type="entry name" value="P-loop containing nucleotide triphosphate hydrolases"/>
    <property type="match status" value="1"/>
</dbReference>
<sequence length="231" mass="25487">MDHTGHGASCHAAGDGRLRDGASLKFFWGPMDCGKSTLALQMDYNHSRQGRRGVVLTRNDRSMSPRVTTRIGLSHEAVEVTDDLDLVTLVRERWAAGAAVDYLICDEACFYTEHQIEQLADLVDTYDVDVYAFGLATDFRSQLFPAARRLFELADSVHRLQVEVLCWCGRPGLLNARIVAGTVAREGEQVVIGDTGATEADVRYQVLCRRHYRAGELGTKDTALAHDGSAE</sequence>
<proteinExistence type="inferred from homology"/>
<evidence type="ECO:0000313" key="10">
    <source>
        <dbReference type="EMBL" id="MFC4133687.1"/>
    </source>
</evidence>
<comment type="similarity">
    <text evidence="1 9">Belongs to the thymidine kinase family.</text>
</comment>
<dbReference type="SUPFAM" id="SSF57716">
    <property type="entry name" value="Glucocorticoid receptor-like (DNA-binding domain)"/>
    <property type="match status" value="1"/>
</dbReference>
<dbReference type="GO" id="GO:0016829">
    <property type="term" value="F:lyase activity"/>
    <property type="evidence" value="ECO:0007669"/>
    <property type="project" value="UniProtKB-KW"/>
</dbReference>
<keyword evidence="7 8" id="KW-0067">ATP-binding</keyword>
<keyword evidence="5 8" id="KW-0547">Nucleotide-binding</keyword>
<accession>A0ABV8LRS0</accession>
<evidence type="ECO:0000256" key="1">
    <source>
        <dbReference type="ARBA" id="ARBA00007587"/>
    </source>
</evidence>
<dbReference type="EMBL" id="JBHSAY010000013">
    <property type="protein sequence ID" value="MFC4133687.1"/>
    <property type="molecule type" value="Genomic_DNA"/>
</dbReference>
<comment type="caution">
    <text evidence="10">The sequence shown here is derived from an EMBL/GenBank/DDBJ whole genome shotgun (WGS) entry which is preliminary data.</text>
</comment>
<dbReference type="InterPro" id="IPR027417">
    <property type="entry name" value="P-loop_NTPase"/>
</dbReference>
<dbReference type="EC" id="2.7.1.21" evidence="2 8"/>
<reference evidence="11" key="1">
    <citation type="journal article" date="2019" name="Int. J. Syst. Evol. Microbiol.">
        <title>The Global Catalogue of Microorganisms (GCM) 10K type strain sequencing project: providing services to taxonomists for standard genome sequencing and annotation.</title>
        <authorList>
            <consortium name="The Broad Institute Genomics Platform"/>
            <consortium name="The Broad Institute Genome Sequencing Center for Infectious Disease"/>
            <person name="Wu L."/>
            <person name="Ma J."/>
        </authorList>
    </citation>
    <scope>NUCLEOTIDE SEQUENCE [LARGE SCALE GENOMIC DNA]</scope>
    <source>
        <strain evidence="11">CGMCC 4.7289</strain>
    </source>
</reference>
<keyword evidence="6 8" id="KW-0418">Kinase</keyword>